<evidence type="ECO:0000313" key="2">
    <source>
        <dbReference type="Proteomes" id="UP000050417"/>
    </source>
</evidence>
<sequence length="186" mass="21441">MSHQLNLESVIEKLVLLQHFAHGSKEYCRERLAGSEKDIGDAEFDDYWVWAKGLVSSYILECSIRVRVLLDTVSDKPEAKEIAKIDIESISGLTLGKVVKGDFDLSIRESCNKIIHAKKVFPVWQNAFEKDVEFRYWSGEFNLIGTKGKDEWEVILHIASWARAVEKFLTNIDLQDLIIYVGQDWY</sequence>
<dbReference type="RefSeq" id="WP_075063681.1">
    <property type="nucleotide sequence ID" value="NZ_LGCL01000033.1"/>
</dbReference>
<keyword evidence="2" id="KW-1185">Reference proteome</keyword>
<dbReference type="Proteomes" id="UP000050417">
    <property type="component" value="Unassembled WGS sequence"/>
</dbReference>
<dbReference type="AlphaFoldDB" id="A0A0P6XYC6"/>
<accession>A0A0P6XYC6</accession>
<name>A0A0P6XYC6_9CHLR</name>
<proteinExistence type="predicted"/>
<reference evidence="1 2" key="1">
    <citation type="submission" date="2015-07" db="EMBL/GenBank/DDBJ databases">
        <title>Genome sequence of Ornatilinea apprima DSM 23815.</title>
        <authorList>
            <person name="Hemp J."/>
            <person name="Ward L.M."/>
            <person name="Pace L.A."/>
            <person name="Fischer W.W."/>
        </authorList>
    </citation>
    <scope>NUCLEOTIDE SEQUENCE [LARGE SCALE GENOMIC DNA]</scope>
    <source>
        <strain evidence="1 2">P3M-1</strain>
    </source>
</reference>
<evidence type="ECO:0000313" key="1">
    <source>
        <dbReference type="EMBL" id="KPL74142.1"/>
    </source>
</evidence>
<dbReference type="EMBL" id="LGCL01000033">
    <property type="protein sequence ID" value="KPL74142.1"/>
    <property type="molecule type" value="Genomic_DNA"/>
</dbReference>
<dbReference type="OrthoDB" id="3078277at2"/>
<gene>
    <name evidence="1" type="ORF">ADN00_14170</name>
</gene>
<protein>
    <submittedName>
        <fullName evidence="1">Uncharacterized protein</fullName>
    </submittedName>
</protein>
<comment type="caution">
    <text evidence="1">The sequence shown here is derived from an EMBL/GenBank/DDBJ whole genome shotgun (WGS) entry which is preliminary data.</text>
</comment>
<organism evidence="1 2">
    <name type="scientific">Ornatilinea apprima</name>
    <dbReference type="NCBI Taxonomy" id="1134406"/>
    <lineage>
        <taxon>Bacteria</taxon>
        <taxon>Bacillati</taxon>
        <taxon>Chloroflexota</taxon>
        <taxon>Anaerolineae</taxon>
        <taxon>Anaerolineales</taxon>
        <taxon>Anaerolineaceae</taxon>
        <taxon>Ornatilinea</taxon>
    </lineage>
</organism>